<dbReference type="RefSeq" id="WP_263071649.1">
    <property type="nucleotide sequence ID" value="NZ_JAOUSF010000001.1"/>
</dbReference>
<protein>
    <submittedName>
        <fullName evidence="1">Spore germination protein GerPE</fullName>
    </submittedName>
</protein>
<sequence>MLKRISHVNSIDVTSITFSSFLQIGDSKEIDAYSRALAVQREETIFHGKEGRFKDYDVFSIPLFLPPLDEEIISVTNNQKNHIHVGELKIIGLSSSSIAHIGNNERLYAEARIKHIRHITPNI</sequence>
<name>A0AAE3LM18_9BACI</name>
<evidence type="ECO:0000313" key="2">
    <source>
        <dbReference type="Proteomes" id="UP001209318"/>
    </source>
</evidence>
<dbReference type="Pfam" id="PF10970">
    <property type="entry name" value="GerPE"/>
    <property type="match status" value="1"/>
</dbReference>
<dbReference type="InterPro" id="IPR024496">
    <property type="entry name" value="Spore_germ_GerPE"/>
</dbReference>
<reference evidence="1" key="1">
    <citation type="submission" date="2022-10" db="EMBL/GenBank/DDBJ databases">
        <title>Description of Fervidibacillus gen. nov. in the family Fervidibacillaceae fam. nov. with two species, Fervidibacillus albus sp. nov., and Fervidibacillus halotolerans sp. nov., isolated from tidal flat sediments.</title>
        <authorList>
            <person name="Kwon K.K."/>
            <person name="Yang S.-H."/>
        </authorList>
    </citation>
    <scope>NUCLEOTIDE SEQUENCE</scope>
    <source>
        <strain evidence="1">JCM 19140</strain>
    </source>
</reference>
<keyword evidence="2" id="KW-1185">Reference proteome</keyword>
<dbReference type="EMBL" id="JAOUSF010000001">
    <property type="protein sequence ID" value="MCU9612476.1"/>
    <property type="molecule type" value="Genomic_DNA"/>
</dbReference>
<gene>
    <name evidence="1" type="ORF">OEV98_02720</name>
</gene>
<proteinExistence type="predicted"/>
<evidence type="ECO:0000313" key="1">
    <source>
        <dbReference type="EMBL" id="MCU9612476.1"/>
    </source>
</evidence>
<dbReference type="AlphaFoldDB" id="A0AAE3LM18"/>
<accession>A0AAE3LM18</accession>
<dbReference type="Proteomes" id="UP001209318">
    <property type="component" value="Unassembled WGS sequence"/>
</dbReference>
<organism evidence="1 2">
    <name type="scientific">Perspicuibacillus lycopersici</name>
    <dbReference type="NCBI Taxonomy" id="1325689"/>
    <lineage>
        <taxon>Bacteria</taxon>
        <taxon>Bacillati</taxon>
        <taxon>Bacillota</taxon>
        <taxon>Bacilli</taxon>
        <taxon>Bacillales</taxon>
        <taxon>Bacillaceae</taxon>
        <taxon>Perspicuibacillus</taxon>
    </lineage>
</organism>
<comment type="caution">
    <text evidence="1">The sequence shown here is derived from an EMBL/GenBank/DDBJ whole genome shotgun (WGS) entry which is preliminary data.</text>
</comment>